<name>A0A9D2D1U7_9FIRM</name>
<dbReference type="Proteomes" id="UP000824024">
    <property type="component" value="Unassembled WGS sequence"/>
</dbReference>
<evidence type="ECO:0000256" key="1">
    <source>
        <dbReference type="ARBA" id="ARBA00006285"/>
    </source>
</evidence>
<dbReference type="Pfam" id="PF00728">
    <property type="entry name" value="Glyco_hydro_20"/>
    <property type="match status" value="1"/>
</dbReference>
<reference evidence="5" key="2">
    <citation type="submission" date="2021-04" db="EMBL/GenBank/DDBJ databases">
        <authorList>
            <person name="Gilroy R."/>
        </authorList>
    </citation>
    <scope>NUCLEOTIDE SEQUENCE</scope>
    <source>
        <strain evidence="5">CHK192-9172</strain>
    </source>
</reference>
<evidence type="ECO:0000313" key="5">
    <source>
        <dbReference type="EMBL" id="HIZ07038.1"/>
    </source>
</evidence>
<dbReference type="SUPFAM" id="SSF51445">
    <property type="entry name" value="(Trans)glycosidases"/>
    <property type="match status" value="1"/>
</dbReference>
<dbReference type="Pfam" id="PF18088">
    <property type="entry name" value="Glyco_H_20C_C"/>
    <property type="match status" value="1"/>
</dbReference>
<dbReference type="AlphaFoldDB" id="A0A9D2D1U7"/>
<proteinExistence type="inferred from homology"/>
<comment type="similarity">
    <text evidence="1">Belongs to the glycosyl hydrolase 20 family.</text>
</comment>
<accession>A0A9D2D1U7</accession>
<dbReference type="Gene3D" id="1.20.120.670">
    <property type="entry name" value="N-acetyl-b-d-glucoasminidase"/>
    <property type="match status" value="1"/>
</dbReference>
<reference evidence="5" key="1">
    <citation type="journal article" date="2021" name="PeerJ">
        <title>Extensive microbial diversity within the chicken gut microbiome revealed by metagenomics and culture.</title>
        <authorList>
            <person name="Gilroy R."/>
            <person name="Ravi A."/>
            <person name="Getino M."/>
            <person name="Pursley I."/>
            <person name="Horton D.L."/>
            <person name="Alikhan N.F."/>
            <person name="Baker D."/>
            <person name="Gharbi K."/>
            <person name="Hall N."/>
            <person name="Watson M."/>
            <person name="Adriaenssens E.M."/>
            <person name="Foster-Nyarko E."/>
            <person name="Jarju S."/>
            <person name="Secka A."/>
            <person name="Antonio M."/>
            <person name="Oren A."/>
            <person name="Chaudhuri R.R."/>
            <person name="La Ragione R."/>
            <person name="Hildebrand F."/>
            <person name="Pallen M.J."/>
        </authorList>
    </citation>
    <scope>NUCLEOTIDE SEQUENCE</scope>
    <source>
        <strain evidence="5">CHK192-9172</strain>
    </source>
</reference>
<feature type="domain" description="Glycoside hydrolase family 20 catalytic" evidence="3">
    <location>
        <begin position="97"/>
        <end position="283"/>
    </location>
</feature>
<dbReference type="InterPro" id="IPR017853">
    <property type="entry name" value="GH"/>
</dbReference>
<feature type="non-terminal residue" evidence="5">
    <location>
        <position position="516"/>
    </location>
</feature>
<gene>
    <name evidence="5" type="ORF">IAA08_03765</name>
</gene>
<dbReference type="EMBL" id="DXCH01000103">
    <property type="protein sequence ID" value="HIZ07038.1"/>
    <property type="molecule type" value="Genomic_DNA"/>
</dbReference>
<dbReference type="InterPro" id="IPR038901">
    <property type="entry name" value="HEXDC-like"/>
</dbReference>
<protein>
    <submittedName>
        <fullName evidence="5">Beta-N-acetylhexosaminidase</fullName>
    </submittedName>
</protein>
<feature type="domain" description="Glycoside Hydrolase 20C C-terminal" evidence="4">
    <location>
        <begin position="425"/>
        <end position="506"/>
    </location>
</feature>
<keyword evidence="2" id="KW-0378">Hydrolase</keyword>
<evidence type="ECO:0000259" key="3">
    <source>
        <dbReference type="Pfam" id="PF00728"/>
    </source>
</evidence>
<comment type="caution">
    <text evidence="5">The sequence shown here is derived from an EMBL/GenBank/DDBJ whole genome shotgun (WGS) entry which is preliminary data.</text>
</comment>
<dbReference type="PANTHER" id="PTHR21040:SF8">
    <property type="entry name" value="BCDNA.GH04120"/>
    <property type="match status" value="1"/>
</dbReference>
<evidence type="ECO:0000256" key="2">
    <source>
        <dbReference type="ARBA" id="ARBA00022801"/>
    </source>
</evidence>
<evidence type="ECO:0000313" key="6">
    <source>
        <dbReference type="Proteomes" id="UP000824024"/>
    </source>
</evidence>
<sequence length="516" mass="59632">MRFDLSGIDQTMADSAAEFLNQSGYATETGGICIEWKCDPLAERLRVEYKDGTLLLYGRERVHFYRGLTLFLSELIEYGDNCADFKKEEQISFRESGVMLDCSRNGAANIRFLKRMIRFCASCGLNQLYLYMEDMYEVPDYPYFGAWRGRFKHDELEEIDRYGQKFGLEVIPAIQTLAHMHTYLRWPAAQDLKDTDDILMVGSPKTYAFVEALIRNVSGCFSTKKIHVGMDEADFLGLGKYLRVHGYEDRYQIMTKHLNTVCSICKELSLEPMIWSDMFFRLKSPTGDYYDLSEETTFDEIFALPEGVELVYWDYYHHDQSDYEKNIRLHHKITDQLRFAAGGWTWNGISPNYSKAEKTIAEGIMACRKQGVDKAFCTFWFDNGAETPMQTAWYPIAYFAQQCYSECAEETDKMLRVMTGTGAAEYRLLDQFDNVSGTSAENENADNPSKYVLYQDVLLGMFDAQIAESSLPYHYGKLAGELYRQIGNVKNTDTEKLFSYYHTLAQYQFDCAVHRN</sequence>
<evidence type="ECO:0000259" key="4">
    <source>
        <dbReference type="Pfam" id="PF18088"/>
    </source>
</evidence>
<dbReference type="InterPro" id="IPR041063">
    <property type="entry name" value="Glyco_H_20C_C"/>
</dbReference>
<dbReference type="CDD" id="cd06565">
    <property type="entry name" value="GH20_GcnA-like"/>
    <property type="match status" value="1"/>
</dbReference>
<dbReference type="GO" id="GO:0004563">
    <property type="term" value="F:beta-N-acetylhexosaminidase activity"/>
    <property type="evidence" value="ECO:0007669"/>
    <property type="project" value="UniProtKB-ARBA"/>
</dbReference>
<organism evidence="5 6">
    <name type="scientific">Candidatus Eubacterium avistercoris</name>
    <dbReference type="NCBI Taxonomy" id="2838567"/>
    <lineage>
        <taxon>Bacteria</taxon>
        <taxon>Bacillati</taxon>
        <taxon>Bacillota</taxon>
        <taxon>Clostridia</taxon>
        <taxon>Eubacteriales</taxon>
        <taxon>Eubacteriaceae</taxon>
        <taxon>Eubacterium</taxon>
    </lineage>
</organism>
<dbReference type="PANTHER" id="PTHR21040">
    <property type="entry name" value="BCDNA.GH04120"/>
    <property type="match status" value="1"/>
</dbReference>
<dbReference type="Gene3D" id="3.20.20.80">
    <property type="entry name" value="Glycosidases"/>
    <property type="match status" value="1"/>
</dbReference>
<dbReference type="GO" id="GO:0005975">
    <property type="term" value="P:carbohydrate metabolic process"/>
    <property type="evidence" value="ECO:0007669"/>
    <property type="project" value="InterPro"/>
</dbReference>
<dbReference type="InterPro" id="IPR015883">
    <property type="entry name" value="Glyco_hydro_20_cat"/>
</dbReference>